<gene>
    <name evidence="6 9" type="primary">rpsQ</name>
    <name evidence="10" type="ORF">HT99x_002445</name>
    <name evidence="9" type="ORF">HT99x_03071</name>
</gene>
<reference evidence="9" key="1">
    <citation type="submission" date="2015-09" db="EMBL/GenBank/DDBJ databases">
        <title>Draft Genome Sequences of Two Novel Amoeba-resistant Intranuclear Bacteria, Candidatus Berkiella cookevillensis and Candidatus Berkiella aquae.</title>
        <authorList>
            <person name="Mehari Y.T."/>
            <person name="Arivett B.A."/>
            <person name="Farone A.L."/>
            <person name="Gunderson J.H."/>
            <person name="Farone M.B."/>
        </authorList>
    </citation>
    <scope>NUCLEOTIDE SEQUENCE [LARGE SCALE GENOMIC DNA]</scope>
    <source>
        <strain evidence="9">HT99</strain>
    </source>
</reference>
<evidence type="ECO:0000313" key="10">
    <source>
        <dbReference type="EMBL" id="MCS5710273.1"/>
    </source>
</evidence>
<dbReference type="Proteomes" id="UP000051497">
    <property type="component" value="Unassembled WGS sequence"/>
</dbReference>
<dbReference type="GO" id="GO:0003735">
    <property type="term" value="F:structural constituent of ribosome"/>
    <property type="evidence" value="ECO:0007669"/>
    <property type="project" value="InterPro"/>
</dbReference>
<dbReference type="STRING" id="295108.HT99x_03071"/>
<sequence>MSNVENVENKSGTLMGKVVSDNRQQTLKVKVSWSRRHERYGKVIKKDTTFHVHDPESVGKVGDLVEIKQVRPISKTKTWQLVQVIEKAE</sequence>
<evidence type="ECO:0000256" key="3">
    <source>
        <dbReference type="ARBA" id="ARBA00022884"/>
    </source>
</evidence>
<dbReference type="SUPFAM" id="SSF50249">
    <property type="entry name" value="Nucleic acid-binding proteins"/>
    <property type="match status" value="1"/>
</dbReference>
<dbReference type="GO" id="GO:0022627">
    <property type="term" value="C:cytosolic small ribosomal subunit"/>
    <property type="evidence" value="ECO:0007669"/>
    <property type="project" value="TreeGrafter"/>
</dbReference>
<dbReference type="AlphaFoldDB" id="A0A0Q9YPG0"/>
<protein>
    <recommendedName>
        <fullName evidence="6">Small ribosomal subunit protein uS17</fullName>
    </recommendedName>
</protein>
<dbReference type="EMBL" id="LKAJ01000022">
    <property type="protein sequence ID" value="KRG18019.1"/>
    <property type="molecule type" value="Genomic_DNA"/>
</dbReference>
<dbReference type="PANTHER" id="PTHR10744:SF1">
    <property type="entry name" value="SMALL RIBOSOMAL SUBUNIT PROTEIN US17M"/>
    <property type="match status" value="1"/>
</dbReference>
<dbReference type="GO" id="GO:0006412">
    <property type="term" value="P:translation"/>
    <property type="evidence" value="ECO:0007669"/>
    <property type="project" value="UniProtKB-UniRule"/>
</dbReference>
<dbReference type="InterPro" id="IPR019984">
    <property type="entry name" value="Ribosomal_uS17_bact/chlr"/>
</dbReference>
<evidence type="ECO:0000313" key="11">
    <source>
        <dbReference type="Proteomes" id="UP000051497"/>
    </source>
</evidence>
<dbReference type="EMBL" id="LKAJ02000001">
    <property type="protein sequence ID" value="MCS5710273.1"/>
    <property type="molecule type" value="Genomic_DNA"/>
</dbReference>
<dbReference type="OrthoDB" id="9811714at2"/>
<evidence type="ECO:0000256" key="4">
    <source>
        <dbReference type="ARBA" id="ARBA00022980"/>
    </source>
</evidence>
<dbReference type="RefSeq" id="WP_075067660.1">
    <property type="nucleotide sequence ID" value="NZ_LKAJ02000001.1"/>
</dbReference>
<evidence type="ECO:0000256" key="7">
    <source>
        <dbReference type="RuleBase" id="RU003872"/>
    </source>
</evidence>
<evidence type="ECO:0000256" key="1">
    <source>
        <dbReference type="ARBA" id="ARBA00010254"/>
    </source>
</evidence>
<evidence type="ECO:0000256" key="6">
    <source>
        <dbReference type="HAMAP-Rule" id="MF_01345"/>
    </source>
</evidence>
<keyword evidence="2 6" id="KW-0699">rRNA-binding</keyword>
<dbReference type="GO" id="GO:0019843">
    <property type="term" value="F:rRNA binding"/>
    <property type="evidence" value="ECO:0007669"/>
    <property type="project" value="UniProtKB-UniRule"/>
</dbReference>
<proteinExistence type="inferred from homology"/>
<dbReference type="CDD" id="cd00364">
    <property type="entry name" value="Ribosomal_uS17"/>
    <property type="match status" value="1"/>
</dbReference>
<keyword evidence="5 6" id="KW-0687">Ribonucleoprotein</keyword>
<dbReference type="HAMAP" id="MF_01345_B">
    <property type="entry name" value="Ribosomal_uS17_B"/>
    <property type="match status" value="1"/>
</dbReference>
<comment type="function">
    <text evidence="6">One of the primary rRNA binding proteins, it binds specifically to the 5'-end of 16S ribosomal RNA.</text>
</comment>
<evidence type="ECO:0000313" key="9">
    <source>
        <dbReference type="EMBL" id="KRG18019.1"/>
    </source>
</evidence>
<comment type="similarity">
    <text evidence="1 6 7">Belongs to the universal ribosomal protein uS17 family.</text>
</comment>
<dbReference type="InterPro" id="IPR019979">
    <property type="entry name" value="Ribosomal_uS17_CS"/>
</dbReference>
<feature type="region of interest" description="Disordered" evidence="8">
    <location>
        <begin position="1"/>
        <end position="21"/>
    </location>
</feature>
<accession>A0A0Q9YPG0</accession>
<comment type="subunit">
    <text evidence="6">Part of the 30S ribosomal subunit.</text>
</comment>
<dbReference type="NCBIfam" id="NF004123">
    <property type="entry name" value="PRK05610.1"/>
    <property type="match status" value="1"/>
</dbReference>
<organism evidence="9">
    <name type="scientific">Candidatus Berkiella aquae</name>
    <dbReference type="NCBI Taxonomy" id="295108"/>
    <lineage>
        <taxon>Bacteria</taxon>
        <taxon>Pseudomonadati</taxon>
        <taxon>Pseudomonadota</taxon>
        <taxon>Gammaproteobacteria</taxon>
        <taxon>Candidatus Berkiellales</taxon>
        <taxon>Candidatus Berkiellaceae</taxon>
        <taxon>Candidatus Berkiella</taxon>
    </lineage>
</organism>
<dbReference type="Pfam" id="PF00366">
    <property type="entry name" value="Ribosomal_S17"/>
    <property type="match status" value="1"/>
</dbReference>
<keyword evidence="4 6" id="KW-0689">Ribosomal protein</keyword>
<dbReference type="Gene3D" id="2.40.50.140">
    <property type="entry name" value="Nucleic acid-binding proteins"/>
    <property type="match status" value="1"/>
</dbReference>
<dbReference type="PROSITE" id="PS00056">
    <property type="entry name" value="RIBOSOMAL_S17"/>
    <property type="match status" value="1"/>
</dbReference>
<dbReference type="PANTHER" id="PTHR10744">
    <property type="entry name" value="40S RIBOSOMAL PROTEIN S11 FAMILY MEMBER"/>
    <property type="match status" value="1"/>
</dbReference>
<dbReference type="InterPro" id="IPR012340">
    <property type="entry name" value="NA-bd_OB-fold"/>
</dbReference>
<evidence type="ECO:0000256" key="5">
    <source>
        <dbReference type="ARBA" id="ARBA00023274"/>
    </source>
</evidence>
<evidence type="ECO:0000256" key="8">
    <source>
        <dbReference type="SAM" id="MobiDB-lite"/>
    </source>
</evidence>
<comment type="caution">
    <text evidence="9">The sequence shown here is derived from an EMBL/GenBank/DDBJ whole genome shotgun (WGS) entry which is preliminary data.</text>
</comment>
<dbReference type="InterPro" id="IPR000266">
    <property type="entry name" value="Ribosomal_uS17"/>
</dbReference>
<reference evidence="10" key="2">
    <citation type="journal article" date="2016" name="Genome Announc.">
        <title>Draft Genome Sequences of Two Novel Amoeba-Resistant Intranuclear Bacteria, 'Candidatus Berkiella cookevillensis' and 'Candidatus Berkiella aquae'.</title>
        <authorList>
            <person name="Mehari Y.T."/>
            <person name="Arivett B.A."/>
            <person name="Farone A.L."/>
            <person name="Gunderson J.H."/>
            <person name="Farone M.B."/>
        </authorList>
    </citation>
    <scope>NUCLEOTIDE SEQUENCE</scope>
    <source>
        <strain evidence="10">HT99</strain>
    </source>
</reference>
<feature type="compositionally biased region" description="Polar residues" evidence="8">
    <location>
        <begin position="1"/>
        <end position="12"/>
    </location>
</feature>
<keyword evidence="3 6" id="KW-0694">RNA-binding</keyword>
<keyword evidence="11" id="KW-1185">Reference proteome</keyword>
<name>A0A0Q9YPG0_9GAMM</name>
<dbReference type="PRINTS" id="PR00973">
    <property type="entry name" value="RIBOSOMALS17"/>
</dbReference>
<evidence type="ECO:0000256" key="2">
    <source>
        <dbReference type="ARBA" id="ARBA00022730"/>
    </source>
</evidence>
<reference evidence="10" key="3">
    <citation type="submission" date="2021-06" db="EMBL/GenBank/DDBJ databases">
        <title>Genomic Description and Analysis of Intracellular Bacteria, Candidatus Berkiella cookevillensis and Candidatus Berkiella aquae.</title>
        <authorList>
            <person name="Kidane D.T."/>
            <person name="Mehari Y.T."/>
            <person name="Rice F.C."/>
            <person name="Arivett B.A."/>
            <person name="Farone A.L."/>
            <person name="Berk S.G."/>
            <person name="Farone M.B."/>
        </authorList>
    </citation>
    <scope>NUCLEOTIDE SEQUENCE</scope>
    <source>
        <strain evidence="10">HT99</strain>
    </source>
</reference>